<evidence type="ECO:0000313" key="3">
    <source>
        <dbReference type="Proteomes" id="UP000613580"/>
    </source>
</evidence>
<feature type="compositionally biased region" description="Low complexity" evidence="1">
    <location>
        <begin position="236"/>
        <end position="251"/>
    </location>
</feature>
<dbReference type="Proteomes" id="UP000613580">
    <property type="component" value="Unassembled WGS sequence"/>
</dbReference>
<proteinExistence type="predicted"/>
<dbReference type="OrthoDB" id="2987752at2759"/>
<reference evidence="2" key="1">
    <citation type="submission" date="2020-05" db="EMBL/GenBank/DDBJ databases">
        <title>Mycena genomes resolve the evolution of fungal bioluminescence.</title>
        <authorList>
            <person name="Tsai I.J."/>
        </authorList>
    </citation>
    <scope>NUCLEOTIDE SEQUENCE</scope>
    <source>
        <strain evidence="2">110903Hualien_Pintung</strain>
    </source>
</reference>
<comment type="caution">
    <text evidence="2">The sequence shown here is derived from an EMBL/GenBank/DDBJ whole genome shotgun (WGS) entry which is preliminary data.</text>
</comment>
<feature type="region of interest" description="Disordered" evidence="1">
    <location>
        <begin position="350"/>
        <end position="377"/>
    </location>
</feature>
<dbReference type="AlphaFoldDB" id="A0A8H6TL91"/>
<sequence>MAMPATARVTSLQRSFVASPAAFAPGCPYPVGSSSSSHSAITIPFCEFRGTGPPSSDFGSPGDVYVDCNPRLHALYWRELERTRYGAGPWTRYTHILLDQHPLHRYLAAHPWARDAETSDLFLWIEPGPGGRGITWLSADEIGRSRLGMVRRGIAVVEPGTLPDVHALVSELLQRMIAAEREREREGRSMPSKTWPPAGVPGSSSGTLTREARRGSISVSPGISPAAKPHTHRRSSIQLPFRPSSSSSHGSANVGPRSPGMPPTLPPPRQILAESFVSGAGPSSSAAPYTGTLAGPGIAPERYPTRTQPDPSLAAMMIRGPQMAPVAPRPPASGHGPPAQYSAETKALDDMRRAQGAEHRSKQELKSKSRELSKLRQKEKDVISMSYHYQKRERELVAALEATEQRSSAELQEMRTVLASLQRQAESARSETQRAVDQVQRTQNGKSCVSRKLYH</sequence>
<protein>
    <submittedName>
        <fullName evidence="2">Uncharacterized protein</fullName>
    </submittedName>
</protein>
<feature type="compositionally biased region" description="Pro residues" evidence="1">
    <location>
        <begin position="259"/>
        <end position="269"/>
    </location>
</feature>
<evidence type="ECO:0000256" key="1">
    <source>
        <dbReference type="SAM" id="MobiDB-lite"/>
    </source>
</evidence>
<name>A0A8H6TL91_MYCCL</name>
<accession>A0A8H6TL91</accession>
<evidence type="ECO:0000313" key="2">
    <source>
        <dbReference type="EMBL" id="KAF7318731.1"/>
    </source>
</evidence>
<keyword evidence="3" id="KW-1185">Reference proteome</keyword>
<organism evidence="2 3">
    <name type="scientific">Mycena chlorophos</name>
    <name type="common">Agaric fungus</name>
    <name type="synonym">Agaricus chlorophos</name>
    <dbReference type="NCBI Taxonomy" id="658473"/>
    <lineage>
        <taxon>Eukaryota</taxon>
        <taxon>Fungi</taxon>
        <taxon>Dikarya</taxon>
        <taxon>Basidiomycota</taxon>
        <taxon>Agaricomycotina</taxon>
        <taxon>Agaricomycetes</taxon>
        <taxon>Agaricomycetidae</taxon>
        <taxon>Agaricales</taxon>
        <taxon>Marasmiineae</taxon>
        <taxon>Mycenaceae</taxon>
        <taxon>Mycena</taxon>
    </lineage>
</organism>
<feature type="region of interest" description="Disordered" evidence="1">
    <location>
        <begin position="181"/>
        <end position="312"/>
    </location>
</feature>
<feature type="compositionally biased region" description="Polar residues" evidence="1">
    <location>
        <begin position="435"/>
        <end position="447"/>
    </location>
</feature>
<feature type="region of interest" description="Disordered" evidence="1">
    <location>
        <begin position="422"/>
        <end position="455"/>
    </location>
</feature>
<feature type="compositionally biased region" description="Low complexity" evidence="1">
    <location>
        <begin position="278"/>
        <end position="288"/>
    </location>
</feature>
<gene>
    <name evidence="2" type="ORF">HMN09_00385300</name>
</gene>
<dbReference type="EMBL" id="JACAZE010000004">
    <property type="protein sequence ID" value="KAF7318731.1"/>
    <property type="molecule type" value="Genomic_DNA"/>
</dbReference>